<evidence type="ECO:0000313" key="3">
    <source>
        <dbReference type="Proteomes" id="UP000198323"/>
    </source>
</evidence>
<name>A0A226NGS9_CALSU</name>
<dbReference type="OrthoDB" id="185618at2759"/>
<organism evidence="2 3">
    <name type="scientific">Callipepla squamata</name>
    <name type="common">Scaled quail</name>
    <dbReference type="NCBI Taxonomy" id="9009"/>
    <lineage>
        <taxon>Eukaryota</taxon>
        <taxon>Metazoa</taxon>
        <taxon>Chordata</taxon>
        <taxon>Craniata</taxon>
        <taxon>Vertebrata</taxon>
        <taxon>Euteleostomi</taxon>
        <taxon>Archelosauria</taxon>
        <taxon>Archosauria</taxon>
        <taxon>Dinosauria</taxon>
        <taxon>Saurischia</taxon>
        <taxon>Theropoda</taxon>
        <taxon>Coelurosauria</taxon>
        <taxon>Aves</taxon>
        <taxon>Neognathae</taxon>
        <taxon>Galloanserae</taxon>
        <taxon>Galliformes</taxon>
        <taxon>Odontophoridae</taxon>
        <taxon>Callipepla</taxon>
    </lineage>
</organism>
<keyword evidence="3" id="KW-1185">Reference proteome</keyword>
<comment type="caution">
    <text evidence="2">The sequence shown here is derived from an EMBL/GenBank/DDBJ whole genome shotgun (WGS) entry which is preliminary data.</text>
</comment>
<accession>A0A226NGS9</accession>
<dbReference type="AlphaFoldDB" id="A0A226NGS9"/>
<sequence length="178" mass="19758">MSLFFSHRSQLLEDRSVLSSSKFGFVFGENMVERVLSPEKHSMSCNGAVSYKREITSLYLESLHLTKTALLRNATMIEPAAAHISKPGEKILLDKVEVITGEEEEHNVLQATSKDAGYLYAAIHHRLVALRSSAEQESDANHIDSESETAFQLLNCDSDEDDEKITQVSSSGTDESNH</sequence>
<feature type="compositionally biased region" description="Polar residues" evidence="1">
    <location>
        <begin position="166"/>
        <end position="178"/>
    </location>
</feature>
<gene>
    <name evidence="2" type="ORF">ASZ78_013093</name>
</gene>
<dbReference type="Proteomes" id="UP000198323">
    <property type="component" value="Unassembled WGS sequence"/>
</dbReference>
<reference evidence="2 3" key="1">
    <citation type="submission" date="2016-07" db="EMBL/GenBank/DDBJ databases">
        <title>Disparate Historic Effective Population Sizes Predicted by Modern Levels of Genome Diversity for the Scaled Quail (Callipepla squamata) and the Northern Bobwhite (Colinus virginianus): Inferences from First and Second Generation Draft Genome Assemblies for Sympatric New World Quail.</title>
        <authorList>
            <person name="Oldeschulte D.L."/>
            <person name="Halley Y.A."/>
            <person name="Bhattarai E.K."/>
            <person name="Brashear W.A."/>
            <person name="Hill J."/>
            <person name="Metz R.P."/>
            <person name="Johnson C.D."/>
            <person name="Rollins D."/>
            <person name="Peterson M.J."/>
            <person name="Bickhart D.M."/>
            <person name="Decker J.E."/>
            <person name="Seabury C.M."/>
        </authorList>
    </citation>
    <scope>NUCLEOTIDE SEQUENCE [LARGE SCALE GENOMIC DNA]</scope>
    <source>
        <strain evidence="2 3">Texas</strain>
        <tissue evidence="2">Leg muscle</tissue>
    </source>
</reference>
<feature type="region of interest" description="Disordered" evidence="1">
    <location>
        <begin position="156"/>
        <end position="178"/>
    </location>
</feature>
<evidence type="ECO:0000256" key="1">
    <source>
        <dbReference type="SAM" id="MobiDB-lite"/>
    </source>
</evidence>
<evidence type="ECO:0000313" key="2">
    <source>
        <dbReference type="EMBL" id="OXB66702.1"/>
    </source>
</evidence>
<dbReference type="EMBL" id="MCFN01000056">
    <property type="protein sequence ID" value="OXB66702.1"/>
    <property type="molecule type" value="Genomic_DNA"/>
</dbReference>
<dbReference type="STRING" id="9009.A0A226NGS9"/>
<proteinExistence type="predicted"/>
<protein>
    <submittedName>
        <fullName evidence="2">Uncharacterized protein</fullName>
    </submittedName>
</protein>